<reference evidence="1" key="2">
    <citation type="journal article" date="2015" name="Fish Shellfish Immunol.">
        <title>Early steps in the European eel (Anguilla anguilla)-Vibrio vulnificus interaction in the gills: Role of the RtxA13 toxin.</title>
        <authorList>
            <person name="Callol A."/>
            <person name="Pajuelo D."/>
            <person name="Ebbesson L."/>
            <person name="Teles M."/>
            <person name="MacKenzie S."/>
            <person name="Amaro C."/>
        </authorList>
    </citation>
    <scope>NUCLEOTIDE SEQUENCE</scope>
</reference>
<sequence>MHGPKEERVWHLLSTRQNVGLYFSFLIAGSWHT</sequence>
<dbReference type="AlphaFoldDB" id="A0A0E9R7J9"/>
<dbReference type="EMBL" id="GBXM01083436">
    <property type="protein sequence ID" value="JAH25141.1"/>
    <property type="molecule type" value="Transcribed_RNA"/>
</dbReference>
<evidence type="ECO:0000313" key="1">
    <source>
        <dbReference type="EMBL" id="JAH25141.1"/>
    </source>
</evidence>
<protein>
    <submittedName>
        <fullName evidence="1">Uncharacterized protein</fullName>
    </submittedName>
</protein>
<accession>A0A0E9R7J9</accession>
<organism evidence="1">
    <name type="scientific">Anguilla anguilla</name>
    <name type="common">European freshwater eel</name>
    <name type="synonym">Muraena anguilla</name>
    <dbReference type="NCBI Taxonomy" id="7936"/>
    <lineage>
        <taxon>Eukaryota</taxon>
        <taxon>Metazoa</taxon>
        <taxon>Chordata</taxon>
        <taxon>Craniata</taxon>
        <taxon>Vertebrata</taxon>
        <taxon>Euteleostomi</taxon>
        <taxon>Actinopterygii</taxon>
        <taxon>Neopterygii</taxon>
        <taxon>Teleostei</taxon>
        <taxon>Anguilliformes</taxon>
        <taxon>Anguillidae</taxon>
        <taxon>Anguilla</taxon>
    </lineage>
</organism>
<proteinExistence type="predicted"/>
<reference evidence="1" key="1">
    <citation type="submission" date="2014-11" db="EMBL/GenBank/DDBJ databases">
        <authorList>
            <person name="Amaro Gonzalez C."/>
        </authorList>
    </citation>
    <scope>NUCLEOTIDE SEQUENCE</scope>
</reference>
<name>A0A0E9R7J9_ANGAN</name>